<evidence type="ECO:0000313" key="9">
    <source>
        <dbReference type="EMBL" id="KRT56218.1"/>
    </source>
</evidence>
<dbReference type="GO" id="GO:0005886">
    <property type="term" value="C:plasma membrane"/>
    <property type="evidence" value="ECO:0007669"/>
    <property type="project" value="UniProtKB-SubCell"/>
</dbReference>
<keyword evidence="7 8" id="KW-0472">Membrane</keyword>
<keyword evidence="4" id="KW-1003">Cell membrane</keyword>
<evidence type="ECO:0000313" key="10">
    <source>
        <dbReference type="EMBL" id="KRT59277.1"/>
    </source>
</evidence>
<keyword evidence="12" id="KW-1185">Reference proteome</keyword>
<keyword evidence="3" id="KW-0813">Transport</keyword>
<gene>
    <name evidence="9" type="ORF">Ga0074115_1358</name>
    <name evidence="10" type="ORF">Ga0076813_15052</name>
</gene>
<evidence type="ECO:0000256" key="8">
    <source>
        <dbReference type="SAM" id="Phobius"/>
    </source>
</evidence>
<evidence type="ECO:0000313" key="12">
    <source>
        <dbReference type="Proteomes" id="UP000051634"/>
    </source>
</evidence>
<dbReference type="RefSeq" id="WP_057957182.1">
    <property type="nucleotide sequence ID" value="NZ_KQ557009.1"/>
</dbReference>
<evidence type="ECO:0000256" key="3">
    <source>
        <dbReference type="ARBA" id="ARBA00022448"/>
    </source>
</evidence>
<comment type="subcellular location">
    <subcellularLocation>
        <location evidence="1">Cell membrane</location>
        <topology evidence="1">Multi-pass membrane protein</topology>
    </subcellularLocation>
</comment>
<name>A0A0T5YZZ2_9GAMM</name>
<dbReference type="InterPro" id="IPR007208">
    <property type="entry name" value="MrpF/PhaF-like"/>
</dbReference>
<dbReference type="PANTHER" id="PTHR34702">
    <property type="entry name" value="NA(+)/H(+) ANTIPORTER SUBUNIT F1"/>
    <property type="match status" value="1"/>
</dbReference>
<evidence type="ECO:0000256" key="2">
    <source>
        <dbReference type="ARBA" id="ARBA00009212"/>
    </source>
</evidence>
<organism evidence="9 12">
    <name type="scientific">endosymbiont of Ridgeia piscesae</name>
    <dbReference type="NCBI Taxonomy" id="54398"/>
    <lineage>
        <taxon>Bacteria</taxon>
        <taxon>Pseudomonadati</taxon>
        <taxon>Pseudomonadota</taxon>
        <taxon>Gammaproteobacteria</taxon>
        <taxon>sulfur-oxidizing symbionts</taxon>
    </lineage>
</organism>
<feature type="transmembrane region" description="Helical" evidence="8">
    <location>
        <begin position="6"/>
        <end position="27"/>
    </location>
</feature>
<feature type="transmembrane region" description="Helical" evidence="8">
    <location>
        <begin position="39"/>
        <end position="59"/>
    </location>
</feature>
<dbReference type="Pfam" id="PF04066">
    <property type="entry name" value="MrpF_PhaF"/>
    <property type="match status" value="1"/>
</dbReference>
<evidence type="ECO:0000313" key="11">
    <source>
        <dbReference type="Proteomes" id="UP000051276"/>
    </source>
</evidence>
<proteinExistence type="inferred from homology"/>
<dbReference type="EMBL" id="LMXI01000189">
    <property type="protein sequence ID" value="KRT59277.1"/>
    <property type="molecule type" value="Genomic_DNA"/>
</dbReference>
<comment type="similarity">
    <text evidence="2">Belongs to the CPA3 antiporters (TC 2.A.63) subunit F family.</text>
</comment>
<accession>A0A0T5YZZ2</accession>
<dbReference type="OrthoDB" id="9800226at2"/>
<evidence type="ECO:0000256" key="1">
    <source>
        <dbReference type="ARBA" id="ARBA00004651"/>
    </source>
</evidence>
<evidence type="ECO:0000256" key="7">
    <source>
        <dbReference type="ARBA" id="ARBA00023136"/>
    </source>
</evidence>
<dbReference type="STRING" id="54398.Ga0074115_1358"/>
<evidence type="ECO:0000256" key="6">
    <source>
        <dbReference type="ARBA" id="ARBA00022989"/>
    </source>
</evidence>
<evidence type="ECO:0000256" key="5">
    <source>
        <dbReference type="ARBA" id="ARBA00022692"/>
    </source>
</evidence>
<dbReference type="AlphaFoldDB" id="A0A0T5YZZ2"/>
<dbReference type="PANTHER" id="PTHR34702:SF1">
    <property type="entry name" value="NA(+)_H(+) ANTIPORTER SUBUNIT F"/>
    <property type="match status" value="1"/>
</dbReference>
<protein>
    <submittedName>
        <fullName evidence="10">Multicomponent Na+:H+ antiporter subunit F</fullName>
    </submittedName>
    <submittedName>
        <fullName evidence="9">Multisubunit Na+/H+ antiporter, MnhF subunit</fullName>
    </submittedName>
</protein>
<dbReference type="GO" id="GO:0015385">
    <property type="term" value="F:sodium:proton antiporter activity"/>
    <property type="evidence" value="ECO:0007669"/>
    <property type="project" value="TreeGrafter"/>
</dbReference>
<dbReference type="Proteomes" id="UP000051276">
    <property type="component" value="Unassembled WGS sequence"/>
</dbReference>
<keyword evidence="5 8" id="KW-0812">Transmembrane</keyword>
<reference evidence="11 12" key="1">
    <citation type="submission" date="2015-11" db="EMBL/GenBank/DDBJ databases">
        <title>The genome of Candidatus Endoriftia persephone in Ridgeia piscesae and population structure of the North Eastern Pacific vestimentiferan symbionts.</title>
        <authorList>
            <person name="Perez M."/>
            <person name="Juniper K.S."/>
        </authorList>
    </citation>
    <scope>NUCLEOTIDE SEQUENCE [LARGE SCALE GENOMIC DNA]</scope>
    <source>
        <strain evidence="10">Ind10</strain>
        <strain evidence="9">Ind11</strain>
    </source>
</reference>
<dbReference type="Proteomes" id="UP000051634">
    <property type="component" value="Unassembled WGS sequence"/>
</dbReference>
<comment type="caution">
    <text evidence="9">The sequence shown here is derived from an EMBL/GenBank/DDBJ whole genome shotgun (WGS) entry which is preliminary data.</text>
</comment>
<feature type="transmembrane region" description="Helical" evidence="8">
    <location>
        <begin position="65"/>
        <end position="83"/>
    </location>
</feature>
<dbReference type="EMBL" id="LDXT01000062">
    <property type="protein sequence ID" value="KRT56218.1"/>
    <property type="molecule type" value="Genomic_DNA"/>
</dbReference>
<keyword evidence="6 8" id="KW-1133">Transmembrane helix</keyword>
<evidence type="ECO:0000256" key="4">
    <source>
        <dbReference type="ARBA" id="ARBA00022475"/>
    </source>
</evidence>
<sequence length="88" mass="9040">MTLSVLEKLALFLIGAAVVLSFLRLLIGPAAPDRVVAADTLAVITTSALLMLAALFGSVLYLDVALIYGTLAFVGVVAIARAIEGGRP</sequence>